<evidence type="ECO:0000313" key="4">
    <source>
        <dbReference type="EMBL" id="UYO37900.1"/>
    </source>
</evidence>
<feature type="chain" id="PRO_5043881179" evidence="2">
    <location>
        <begin position="23"/>
        <end position="354"/>
    </location>
</feature>
<evidence type="ECO:0000256" key="2">
    <source>
        <dbReference type="SAM" id="SignalP"/>
    </source>
</evidence>
<proteinExistence type="predicted"/>
<sequence>MRSMLAALLIVFVALCGAPASAAGAPSEGLPEGVELPVKVRIGLRVLDITEIREVIGRARLYIEVTQRWTDPRRRFDPLDAGTSRIDRVGAEARQYIAGIWTPGLAIDNQLGEPRAKADAVSVYSDGSVVLVERYEADFRVGVDMAAFPFDRQRLSLSFSLPRYAKQDAMLVTTETDRLFSRIEPKLSVIDWRPLDLTFFYDEAAGWNARAYSRLNATVGIERLSERYLLRLFIPIVSTLAVSLFVLWIPGTAPKDHGSLVFSALLALAAISFTYEASFPGSISLNTPIAKIISLGYFYLVVVVLIDALLWKPRSDPASRYHVLAMGLRSHCRWALPSIMVIVCLALVLRGLPG</sequence>
<dbReference type="EMBL" id="CP076676">
    <property type="protein sequence ID" value="UYO37900.1"/>
    <property type="molecule type" value="Genomic_DNA"/>
</dbReference>
<dbReference type="InterPro" id="IPR006202">
    <property type="entry name" value="Neur_chan_lig-bd"/>
</dbReference>
<dbReference type="Pfam" id="PF02931">
    <property type="entry name" value="Neur_chan_LBD"/>
    <property type="match status" value="1"/>
</dbReference>
<name>A0AAX3DTH7_RHOPL</name>
<evidence type="ECO:0000313" key="5">
    <source>
        <dbReference type="Proteomes" id="UP001163166"/>
    </source>
</evidence>
<feature type="transmembrane region" description="Helical" evidence="1">
    <location>
        <begin position="260"/>
        <end position="277"/>
    </location>
</feature>
<gene>
    <name evidence="4" type="ORF">KQX62_14240</name>
</gene>
<organism evidence="4 5">
    <name type="scientific">Rhodopseudomonas palustris</name>
    <dbReference type="NCBI Taxonomy" id="1076"/>
    <lineage>
        <taxon>Bacteria</taxon>
        <taxon>Pseudomonadati</taxon>
        <taxon>Pseudomonadota</taxon>
        <taxon>Alphaproteobacteria</taxon>
        <taxon>Hyphomicrobiales</taxon>
        <taxon>Nitrobacteraceae</taxon>
        <taxon>Rhodopseudomonas</taxon>
    </lineage>
</organism>
<reference evidence="4" key="1">
    <citation type="journal article" date="2022" name="Biol. Control">
        <title>In silico genomic analysis of Rhodopseudomonas palustris strains revealed potential biocontrol agents and crop yield enhancers.</title>
        <authorList>
            <person name="Surachat K."/>
            <person name="Kantachote D."/>
            <person name="Deachamag P."/>
            <person name="Wonglapsuwan M."/>
        </authorList>
    </citation>
    <scope>NUCLEOTIDE SEQUENCE</scope>
    <source>
        <strain evidence="4">TLS06</strain>
    </source>
</reference>
<dbReference type="InterPro" id="IPR038050">
    <property type="entry name" value="Neuro_actylchol_rec"/>
</dbReference>
<feature type="transmembrane region" description="Helical" evidence="1">
    <location>
        <begin position="289"/>
        <end position="311"/>
    </location>
</feature>
<evidence type="ECO:0000259" key="3">
    <source>
        <dbReference type="Pfam" id="PF02931"/>
    </source>
</evidence>
<dbReference type="InterPro" id="IPR036734">
    <property type="entry name" value="Neur_chan_lig-bd_sf"/>
</dbReference>
<dbReference type="Proteomes" id="UP001163166">
    <property type="component" value="Chromosome"/>
</dbReference>
<keyword evidence="1" id="KW-0472">Membrane</keyword>
<dbReference type="Gene3D" id="1.20.58.390">
    <property type="entry name" value="Neurotransmitter-gated ion-channel transmembrane domain"/>
    <property type="match status" value="1"/>
</dbReference>
<dbReference type="GO" id="GO:0005230">
    <property type="term" value="F:extracellular ligand-gated monoatomic ion channel activity"/>
    <property type="evidence" value="ECO:0007669"/>
    <property type="project" value="InterPro"/>
</dbReference>
<feature type="transmembrane region" description="Helical" evidence="1">
    <location>
        <begin position="332"/>
        <end position="352"/>
    </location>
</feature>
<keyword evidence="2" id="KW-0732">Signal</keyword>
<dbReference type="Gene3D" id="2.70.170.10">
    <property type="entry name" value="Neurotransmitter-gated ion-channel ligand-binding domain"/>
    <property type="match status" value="1"/>
</dbReference>
<protein>
    <submittedName>
        <fullName evidence="4">Neurotransmitter-gated ion-channel ligand-binding protein</fullName>
    </submittedName>
</protein>
<dbReference type="AlphaFoldDB" id="A0AAX3DTH7"/>
<keyword evidence="1" id="KW-1133">Transmembrane helix</keyword>
<keyword evidence="1" id="KW-0812">Transmembrane</keyword>
<dbReference type="InterPro" id="IPR006201">
    <property type="entry name" value="Neur_channel"/>
</dbReference>
<dbReference type="GO" id="GO:0004888">
    <property type="term" value="F:transmembrane signaling receptor activity"/>
    <property type="evidence" value="ECO:0007669"/>
    <property type="project" value="InterPro"/>
</dbReference>
<dbReference type="GO" id="GO:0016020">
    <property type="term" value="C:membrane"/>
    <property type="evidence" value="ECO:0007669"/>
    <property type="project" value="InterPro"/>
</dbReference>
<dbReference type="PANTHER" id="PTHR18945">
    <property type="entry name" value="NEUROTRANSMITTER GATED ION CHANNEL"/>
    <property type="match status" value="1"/>
</dbReference>
<evidence type="ECO:0000256" key="1">
    <source>
        <dbReference type="SAM" id="Phobius"/>
    </source>
</evidence>
<feature type="signal peptide" evidence="2">
    <location>
        <begin position="1"/>
        <end position="22"/>
    </location>
</feature>
<feature type="transmembrane region" description="Helical" evidence="1">
    <location>
        <begin position="228"/>
        <end position="248"/>
    </location>
</feature>
<feature type="domain" description="Neurotransmitter-gated ion-channel ligand-binding" evidence="3">
    <location>
        <begin position="36"/>
        <end position="187"/>
    </location>
</feature>
<dbReference type="RefSeq" id="WP_264073602.1">
    <property type="nucleotide sequence ID" value="NZ_CP076676.1"/>
</dbReference>
<accession>A0AAX3DTH7</accession>
<dbReference type="SUPFAM" id="SSF63712">
    <property type="entry name" value="Nicotinic receptor ligand binding domain-like"/>
    <property type="match status" value="1"/>
</dbReference>